<dbReference type="AlphaFoldDB" id="A0AAN9LXI1"/>
<protein>
    <submittedName>
        <fullName evidence="1">Uncharacterized protein</fullName>
    </submittedName>
</protein>
<reference evidence="1 2" key="1">
    <citation type="submission" date="2024-01" db="EMBL/GenBank/DDBJ databases">
        <title>The genomes of 5 underutilized Papilionoideae crops provide insights into root nodulation and disease resistanc.</title>
        <authorList>
            <person name="Jiang F."/>
        </authorList>
    </citation>
    <scope>NUCLEOTIDE SEQUENCE [LARGE SCALE GENOMIC DNA]</scope>
    <source>
        <strain evidence="1">LVBAO_FW01</strain>
        <tissue evidence="1">Leaves</tissue>
    </source>
</reference>
<proteinExistence type="predicted"/>
<keyword evidence="2" id="KW-1185">Reference proteome</keyword>
<dbReference type="EMBL" id="JAYMYQ010000003">
    <property type="protein sequence ID" value="KAK7344250.1"/>
    <property type="molecule type" value="Genomic_DNA"/>
</dbReference>
<sequence length="79" mass="9509">MRIAIRDKHHQYTDAASVFSSLIQIQTLTSTELHRMVKERKRQIFFSSFYRNVVPIRITIALRFKKQYILLTAMDYRNC</sequence>
<evidence type="ECO:0000313" key="1">
    <source>
        <dbReference type="EMBL" id="KAK7344250.1"/>
    </source>
</evidence>
<comment type="caution">
    <text evidence="1">The sequence shown here is derived from an EMBL/GenBank/DDBJ whole genome shotgun (WGS) entry which is preliminary data.</text>
</comment>
<dbReference type="Proteomes" id="UP001367508">
    <property type="component" value="Unassembled WGS sequence"/>
</dbReference>
<evidence type="ECO:0000313" key="2">
    <source>
        <dbReference type="Proteomes" id="UP001367508"/>
    </source>
</evidence>
<organism evidence="1 2">
    <name type="scientific">Canavalia gladiata</name>
    <name type="common">Sword bean</name>
    <name type="synonym">Dolichos gladiatus</name>
    <dbReference type="NCBI Taxonomy" id="3824"/>
    <lineage>
        <taxon>Eukaryota</taxon>
        <taxon>Viridiplantae</taxon>
        <taxon>Streptophyta</taxon>
        <taxon>Embryophyta</taxon>
        <taxon>Tracheophyta</taxon>
        <taxon>Spermatophyta</taxon>
        <taxon>Magnoliopsida</taxon>
        <taxon>eudicotyledons</taxon>
        <taxon>Gunneridae</taxon>
        <taxon>Pentapetalae</taxon>
        <taxon>rosids</taxon>
        <taxon>fabids</taxon>
        <taxon>Fabales</taxon>
        <taxon>Fabaceae</taxon>
        <taxon>Papilionoideae</taxon>
        <taxon>50 kb inversion clade</taxon>
        <taxon>NPAAA clade</taxon>
        <taxon>indigoferoid/millettioid clade</taxon>
        <taxon>Phaseoleae</taxon>
        <taxon>Canavalia</taxon>
    </lineage>
</organism>
<name>A0AAN9LXI1_CANGL</name>
<accession>A0AAN9LXI1</accession>
<gene>
    <name evidence="1" type="ORF">VNO77_13643</name>
</gene>